<dbReference type="AlphaFoldDB" id="A0A508WPM7"/>
<organism evidence="1">
    <name type="scientific">Sinorhizobium medicae</name>
    <dbReference type="NCBI Taxonomy" id="110321"/>
    <lineage>
        <taxon>Bacteria</taxon>
        <taxon>Pseudomonadati</taxon>
        <taxon>Pseudomonadota</taxon>
        <taxon>Alphaproteobacteria</taxon>
        <taxon>Hyphomicrobiales</taxon>
        <taxon>Rhizobiaceae</taxon>
        <taxon>Sinorhizobium/Ensifer group</taxon>
        <taxon>Sinorhizobium</taxon>
    </lineage>
</organism>
<accession>A0A508WPM7</accession>
<evidence type="ECO:0000313" key="1">
    <source>
        <dbReference type="EMBL" id="VTZ59252.1"/>
    </source>
</evidence>
<dbReference type="EMBL" id="CABFNB010000006">
    <property type="protein sequence ID" value="VTZ59252.1"/>
    <property type="molecule type" value="Genomic_DNA"/>
</dbReference>
<gene>
    <name evidence="1" type="ORF">EMEDMD4_1030001</name>
</gene>
<name>A0A508WPM7_9HYPH</name>
<sequence length="91" mass="9912">MEKITTTGLDLVNVPRFTTRPPMHFVSIKTRGDQAACIVLKTRELFVRQRSQTANALRAHMAEMGIIAAAGKTSIATAPKRCRVYPASVAA</sequence>
<dbReference type="Proteomes" id="UP000507954">
    <property type="component" value="Unassembled WGS sequence"/>
</dbReference>
<reference evidence="1" key="1">
    <citation type="submission" date="2019-06" db="EMBL/GenBank/DDBJ databases">
        <authorList>
            <person name="Le Quere A."/>
            <person name="Colella S."/>
        </authorList>
    </citation>
    <scope>NUCLEOTIDE SEQUENCE</scope>
    <source>
        <strain evidence="1">EmedicaeMD41</strain>
    </source>
</reference>
<protein>
    <submittedName>
        <fullName evidence="1">Uncharacterized protein</fullName>
    </submittedName>
</protein>
<proteinExistence type="predicted"/>